<evidence type="ECO:0000313" key="1">
    <source>
        <dbReference type="EMBL" id="ASR51896.1"/>
    </source>
</evidence>
<evidence type="ECO:0000313" key="2">
    <source>
        <dbReference type="Proteomes" id="UP000258016"/>
    </source>
</evidence>
<dbReference type="InterPro" id="IPR029063">
    <property type="entry name" value="SAM-dependent_MTases_sf"/>
</dbReference>
<dbReference type="Pfam" id="PF05711">
    <property type="entry name" value="TylF"/>
    <property type="match status" value="1"/>
</dbReference>
<sequence>MQTAAPPVQFDRDAYVDLLKRSITNYHYLGQEASFEQFRCVSHYDMDQSEWKIDRSVQPTTLLRKGQLDLIEQAVVAIEAARVPGDYIEAGVWRGGVIILLRALLGAYHIADRRVFAADSFAGIPLNTRAQNDPVDQWSDRWVAGLDEVKRNIERFGMLDERVRFVPGFFADTLHTLATERFSLIRLDSDSYDSVETSLEYLYPRLSDGGIVIIDDWHLPGCRMAVTDYRDYFGITDPIYEHDANAYWTRNGRNPLPGLV</sequence>
<gene>
    <name evidence="1" type="ORF">B5J99_10840</name>
</gene>
<reference evidence="1 2" key="1">
    <citation type="submission" date="2017-03" db="EMBL/GenBank/DDBJ databases">
        <title>Complete genome sequence of Blastomonas fulva degrading microcsystin LR.</title>
        <authorList>
            <person name="Lee H.-g."/>
            <person name="Jin L."/>
            <person name="oh H.-M."/>
        </authorList>
    </citation>
    <scope>NUCLEOTIDE SEQUENCE [LARGE SCALE GENOMIC DNA]</scope>
    <source>
        <strain evidence="1 2">T2</strain>
    </source>
</reference>
<evidence type="ECO:0008006" key="3">
    <source>
        <dbReference type="Google" id="ProtNLM"/>
    </source>
</evidence>
<dbReference type="PANTHER" id="PTHR40036:SF1">
    <property type="entry name" value="MACROCIN O-METHYLTRANSFERASE"/>
    <property type="match status" value="1"/>
</dbReference>
<dbReference type="Proteomes" id="UP000258016">
    <property type="component" value="Chromosome"/>
</dbReference>
<dbReference type="PANTHER" id="PTHR40036">
    <property type="entry name" value="MACROCIN O-METHYLTRANSFERASE"/>
    <property type="match status" value="1"/>
</dbReference>
<dbReference type="Gene3D" id="3.40.50.150">
    <property type="entry name" value="Vaccinia Virus protein VP39"/>
    <property type="match status" value="1"/>
</dbReference>
<protein>
    <recommendedName>
        <fullName evidence="3">Macrocin O-methyltransferase</fullName>
    </recommendedName>
</protein>
<proteinExistence type="predicted"/>
<dbReference type="InterPro" id="IPR008884">
    <property type="entry name" value="TylF_MeTrfase"/>
</dbReference>
<accession>A0ABM6M7I8</accession>
<dbReference type="EMBL" id="CP020083">
    <property type="protein sequence ID" value="ASR51896.1"/>
    <property type="molecule type" value="Genomic_DNA"/>
</dbReference>
<dbReference type="SUPFAM" id="SSF53335">
    <property type="entry name" value="S-adenosyl-L-methionine-dependent methyltransferases"/>
    <property type="match status" value="1"/>
</dbReference>
<organism evidence="1 2">
    <name type="scientific">Blastomonas fulva</name>
    <dbReference type="NCBI Taxonomy" id="1550728"/>
    <lineage>
        <taxon>Bacteria</taxon>
        <taxon>Pseudomonadati</taxon>
        <taxon>Pseudomonadota</taxon>
        <taxon>Alphaproteobacteria</taxon>
        <taxon>Sphingomonadales</taxon>
        <taxon>Sphingomonadaceae</taxon>
        <taxon>Blastomonas</taxon>
    </lineage>
</organism>
<keyword evidence="2" id="KW-1185">Reference proteome</keyword>
<name>A0ABM6M7I8_9SPHN</name>